<keyword evidence="1" id="KW-0472">Membrane</keyword>
<keyword evidence="1" id="KW-0812">Transmembrane</keyword>
<dbReference type="AlphaFoldDB" id="X1I5N3"/>
<dbReference type="EMBL" id="BARU01041627">
    <property type="protein sequence ID" value="GAH76982.1"/>
    <property type="molecule type" value="Genomic_DNA"/>
</dbReference>
<keyword evidence="1" id="KW-1133">Transmembrane helix</keyword>
<feature type="transmembrane region" description="Helical" evidence="1">
    <location>
        <begin position="45"/>
        <end position="64"/>
    </location>
</feature>
<evidence type="ECO:0000256" key="1">
    <source>
        <dbReference type="SAM" id="Phobius"/>
    </source>
</evidence>
<protein>
    <submittedName>
        <fullName evidence="2">Uncharacterized protein</fullName>
    </submittedName>
</protein>
<evidence type="ECO:0000313" key="2">
    <source>
        <dbReference type="EMBL" id="GAH76982.1"/>
    </source>
</evidence>
<accession>X1I5N3</accession>
<comment type="caution">
    <text evidence="2">The sequence shown here is derived from an EMBL/GenBank/DDBJ whole genome shotgun (WGS) entry which is preliminary data.</text>
</comment>
<feature type="non-terminal residue" evidence="2">
    <location>
        <position position="163"/>
    </location>
</feature>
<feature type="transmembrane region" description="Helical" evidence="1">
    <location>
        <begin position="6"/>
        <end position="24"/>
    </location>
</feature>
<reference evidence="2" key="1">
    <citation type="journal article" date="2014" name="Front. Microbiol.">
        <title>High frequency of phylogenetically diverse reductive dehalogenase-homologous genes in deep subseafloor sedimentary metagenomes.</title>
        <authorList>
            <person name="Kawai M."/>
            <person name="Futagami T."/>
            <person name="Toyoda A."/>
            <person name="Takaki Y."/>
            <person name="Nishi S."/>
            <person name="Hori S."/>
            <person name="Arai W."/>
            <person name="Tsubouchi T."/>
            <person name="Morono Y."/>
            <person name="Uchiyama I."/>
            <person name="Ito T."/>
            <person name="Fujiyama A."/>
            <person name="Inagaki F."/>
            <person name="Takami H."/>
        </authorList>
    </citation>
    <scope>NUCLEOTIDE SEQUENCE</scope>
    <source>
        <strain evidence="2">Expedition CK06-06</strain>
    </source>
</reference>
<name>X1I5N3_9ZZZZ</name>
<gene>
    <name evidence="2" type="ORF">S03H2_64138</name>
</gene>
<organism evidence="2">
    <name type="scientific">marine sediment metagenome</name>
    <dbReference type="NCBI Taxonomy" id="412755"/>
    <lineage>
        <taxon>unclassified sequences</taxon>
        <taxon>metagenomes</taxon>
        <taxon>ecological metagenomes</taxon>
    </lineage>
</organism>
<proteinExistence type="predicted"/>
<sequence length="163" mass="19020">MLFITLWVGVISGIYVAFFLSRYQPVDVIRDKLSKGITKLYFQRFLIVIQLFVFCTLIICSGIIHRQIYYAQNIDMGFNNENLVIIYGLNNELNKRFDIFVEEISKHPNIINISASTSPGLPAEMLEWYPVFIKHDPSKKVLVDNLWVHYNFIETLEIQLLEG</sequence>